<gene>
    <name evidence="1" type="ORF">OIU84_024023</name>
</gene>
<protein>
    <recommendedName>
        <fullName evidence="3">F-box associated domain-containing protein</fullName>
    </recommendedName>
</protein>
<proteinExistence type="predicted"/>
<evidence type="ECO:0008006" key="3">
    <source>
        <dbReference type="Google" id="ProtNLM"/>
    </source>
</evidence>
<keyword evidence="2" id="KW-1185">Reference proteome</keyword>
<sequence length="102" mass="11867">MELWIIENYDRKTWRKKQRVNFEALTKELPYIILTGLGNASAALRNRINNLTLFNLRDGSSKSLRLEMGFDVVETFSFQSDFEPFADESVVEDSRGDQEQES</sequence>
<dbReference type="Proteomes" id="UP001162972">
    <property type="component" value="Chromosome 16"/>
</dbReference>
<reference evidence="1 2" key="1">
    <citation type="journal article" date="2023" name="Int. J. Mol. Sci.">
        <title>De Novo Assembly and Annotation of 11 Diverse Shrub Willow (Salix) Genomes Reveals Novel Gene Organization in Sex-Linked Regions.</title>
        <authorList>
            <person name="Hyden B."/>
            <person name="Feng K."/>
            <person name="Yates T.B."/>
            <person name="Jawdy S."/>
            <person name="Cereghino C."/>
            <person name="Smart L.B."/>
            <person name="Muchero W."/>
        </authorList>
    </citation>
    <scope>NUCLEOTIDE SEQUENCE [LARGE SCALE GENOMIC DNA]</scope>
    <source>
        <tissue evidence="1">Shoot tip</tissue>
    </source>
</reference>
<name>A0AAD6KGA5_9ROSI</name>
<comment type="caution">
    <text evidence="1">The sequence shown here is derived from an EMBL/GenBank/DDBJ whole genome shotgun (WGS) entry which is preliminary data.</text>
</comment>
<accession>A0AAD6KGA5</accession>
<organism evidence="1 2">
    <name type="scientific">Salix udensis</name>
    <dbReference type="NCBI Taxonomy" id="889485"/>
    <lineage>
        <taxon>Eukaryota</taxon>
        <taxon>Viridiplantae</taxon>
        <taxon>Streptophyta</taxon>
        <taxon>Embryophyta</taxon>
        <taxon>Tracheophyta</taxon>
        <taxon>Spermatophyta</taxon>
        <taxon>Magnoliopsida</taxon>
        <taxon>eudicotyledons</taxon>
        <taxon>Gunneridae</taxon>
        <taxon>Pentapetalae</taxon>
        <taxon>rosids</taxon>
        <taxon>fabids</taxon>
        <taxon>Malpighiales</taxon>
        <taxon>Salicaceae</taxon>
        <taxon>Saliceae</taxon>
        <taxon>Salix</taxon>
    </lineage>
</organism>
<evidence type="ECO:0000313" key="2">
    <source>
        <dbReference type="Proteomes" id="UP001162972"/>
    </source>
</evidence>
<dbReference type="AlphaFoldDB" id="A0AAD6KGA5"/>
<dbReference type="EMBL" id="JAPFFJ010000006">
    <property type="protein sequence ID" value="KAJ6423005.1"/>
    <property type="molecule type" value="Genomic_DNA"/>
</dbReference>
<evidence type="ECO:0000313" key="1">
    <source>
        <dbReference type="EMBL" id="KAJ6423005.1"/>
    </source>
</evidence>